<protein>
    <submittedName>
        <fullName evidence="3">Aminodeoxychorismate/anthranilate synthase component II</fullName>
    </submittedName>
</protein>
<accession>A0ABY2XBS8</accession>
<dbReference type="NCBIfam" id="TIGR00566">
    <property type="entry name" value="trpG_papA"/>
    <property type="match status" value="1"/>
</dbReference>
<evidence type="ECO:0000259" key="2">
    <source>
        <dbReference type="Pfam" id="PF00117"/>
    </source>
</evidence>
<dbReference type="PROSITE" id="PS51273">
    <property type="entry name" value="GATASE_TYPE_1"/>
    <property type="match status" value="1"/>
</dbReference>
<keyword evidence="4" id="KW-1185">Reference proteome</keyword>
<dbReference type="PANTHER" id="PTHR43418">
    <property type="entry name" value="MULTIFUNCTIONAL TRYPTOPHAN BIOSYNTHESIS PROTEIN-RELATED"/>
    <property type="match status" value="1"/>
</dbReference>
<gene>
    <name evidence="3" type="ORF">FGK64_00290</name>
</gene>
<dbReference type="InterPro" id="IPR050472">
    <property type="entry name" value="Anth_synth/Amidotransfase"/>
</dbReference>
<comment type="caution">
    <text evidence="3">The sequence shown here is derived from an EMBL/GenBank/DDBJ whole genome shotgun (WGS) entry which is preliminary data.</text>
</comment>
<sequence length="193" mass="20294">MLLLIDNYDSFTYNLVHYLGELGAEVVVRRNDALSVDDAMAMNPAAILLSPGPCDPDRAGICLGLTQAAAQSGTPLLGVCLGHQTIGQAFGGRVVRAGEIVHGKMGAIRHDGGGVFAGLPSPFAATRYHSLVVDRESLPDALEITAALEDGTIMGLSHRTLPIHGVQFHPESIASEHGHALLGNFLKLMKVPA</sequence>
<evidence type="ECO:0000313" key="3">
    <source>
        <dbReference type="EMBL" id="TMV14465.1"/>
    </source>
</evidence>
<dbReference type="InterPro" id="IPR006221">
    <property type="entry name" value="TrpG/PapA_dom"/>
</dbReference>
<dbReference type="InterPro" id="IPR029062">
    <property type="entry name" value="Class_I_gatase-like"/>
</dbReference>
<proteinExistence type="predicted"/>
<dbReference type="PRINTS" id="PR00099">
    <property type="entry name" value="CPSGATASE"/>
</dbReference>
<evidence type="ECO:0000256" key="1">
    <source>
        <dbReference type="ARBA" id="ARBA00022962"/>
    </source>
</evidence>
<dbReference type="Pfam" id="PF00117">
    <property type="entry name" value="GATase"/>
    <property type="match status" value="1"/>
</dbReference>
<dbReference type="SUPFAM" id="SSF52317">
    <property type="entry name" value="Class I glutamine amidotransferase-like"/>
    <property type="match status" value="1"/>
</dbReference>
<feature type="domain" description="Glutamine amidotransferase" evidence="2">
    <location>
        <begin position="3"/>
        <end position="186"/>
    </location>
</feature>
<dbReference type="Gene3D" id="3.40.50.880">
    <property type="match status" value="1"/>
</dbReference>
<evidence type="ECO:0000313" key="4">
    <source>
        <dbReference type="Proteomes" id="UP001191082"/>
    </source>
</evidence>
<organism evidence="3 4">
    <name type="scientific">Arenibacterium halophilum</name>
    <dbReference type="NCBI Taxonomy" id="2583821"/>
    <lineage>
        <taxon>Bacteria</taxon>
        <taxon>Pseudomonadati</taxon>
        <taxon>Pseudomonadota</taxon>
        <taxon>Alphaproteobacteria</taxon>
        <taxon>Rhodobacterales</taxon>
        <taxon>Paracoccaceae</taxon>
        <taxon>Arenibacterium</taxon>
    </lineage>
</organism>
<name>A0ABY2XBS8_9RHOB</name>
<dbReference type="InterPro" id="IPR017926">
    <property type="entry name" value="GATASE"/>
</dbReference>
<dbReference type="PRINTS" id="PR00096">
    <property type="entry name" value="GATASE"/>
</dbReference>
<keyword evidence="1" id="KW-0315">Glutamine amidotransferase</keyword>
<dbReference type="RefSeq" id="WP_138861818.1">
    <property type="nucleotide sequence ID" value="NZ_VCPC01000001.1"/>
</dbReference>
<dbReference type="EMBL" id="VCPC01000001">
    <property type="protein sequence ID" value="TMV14465.1"/>
    <property type="molecule type" value="Genomic_DNA"/>
</dbReference>
<dbReference type="PRINTS" id="PR00097">
    <property type="entry name" value="ANTSNTHASEII"/>
</dbReference>
<dbReference type="CDD" id="cd01743">
    <property type="entry name" value="GATase1_Anthranilate_Synthase"/>
    <property type="match status" value="1"/>
</dbReference>
<dbReference type="Proteomes" id="UP001191082">
    <property type="component" value="Unassembled WGS sequence"/>
</dbReference>
<dbReference type="PANTHER" id="PTHR43418:SF4">
    <property type="entry name" value="MULTIFUNCTIONAL TRYPTOPHAN BIOSYNTHESIS PROTEIN"/>
    <property type="match status" value="1"/>
</dbReference>
<reference evidence="3 4" key="1">
    <citation type="submission" date="2019-05" db="EMBL/GenBank/DDBJ databases">
        <title>Marivita sp. nov. isolated from sea sediment.</title>
        <authorList>
            <person name="Kim W."/>
        </authorList>
    </citation>
    <scope>NUCLEOTIDE SEQUENCE [LARGE SCALE GENOMIC DNA]</scope>
    <source>
        <strain evidence="3 4">CAU 1492</strain>
    </source>
</reference>